<protein>
    <recommendedName>
        <fullName evidence="2">DUF1559 domain-containing protein</fullName>
    </recommendedName>
</protein>
<dbReference type="KEGG" id="agv:OJF2_01490"/>
<dbReference type="InterPro" id="IPR027558">
    <property type="entry name" value="Pre_pil_HX9DG_C"/>
</dbReference>
<keyword evidence="4" id="KW-1185">Reference proteome</keyword>
<dbReference type="PANTHER" id="PTHR30093:SF2">
    <property type="entry name" value="TYPE II SECRETION SYSTEM PROTEIN H"/>
    <property type="match status" value="1"/>
</dbReference>
<gene>
    <name evidence="3" type="ORF">OJF2_01490</name>
</gene>
<dbReference type="PANTHER" id="PTHR30093">
    <property type="entry name" value="GENERAL SECRETION PATHWAY PROTEIN G"/>
    <property type="match status" value="1"/>
</dbReference>
<evidence type="ECO:0000313" key="3">
    <source>
        <dbReference type="EMBL" id="QEH31684.1"/>
    </source>
</evidence>
<organism evidence="3 4">
    <name type="scientific">Aquisphaera giovannonii</name>
    <dbReference type="NCBI Taxonomy" id="406548"/>
    <lineage>
        <taxon>Bacteria</taxon>
        <taxon>Pseudomonadati</taxon>
        <taxon>Planctomycetota</taxon>
        <taxon>Planctomycetia</taxon>
        <taxon>Isosphaerales</taxon>
        <taxon>Isosphaeraceae</taxon>
        <taxon>Aquisphaera</taxon>
    </lineage>
</organism>
<dbReference type="Pfam" id="PF07596">
    <property type="entry name" value="SBP_bac_10"/>
    <property type="match status" value="1"/>
</dbReference>
<sequence>MSTAYDNDPEFGGTIRKPQAASGSGVLWTLGCLGAIVLAVLFVLPGLFRGGALEAARRAQCTNNLKQIGLAIHNYVSDHGALPPACTVDANGRPLHSWRTVILPYLGEEALYRTIDLSKPWDDPANEKALHAMPFQFRCPFMTAQENRTAYLASVAPGGCLIPGRPRPRAEITDPAGATILAIEADDQHTVPWMAPLDADEALILGFSMASKLPHYGGVNAAMVDGSVKFLRATLAAPVRRALISASGGDGPADDAF</sequence>
<dbReference type="Proteomes" id="UP000324233">
    <property type="component" value="Chromosome"/>
</dbReference>
<accession>A0A5B9VUC6</accession>
<evidence type="ECO:0000259" key="2">
    <source>
        <dbReference type="Pfam" id="PF07596"/>
    </source>
</evidence>
<name>A0A5B9VUC6_9BACT</name>
<reference evidence="3 4" key="1">
    <citation type="submission" date="2019-08" db="EMBL/GenBank/DDBJ databases">
        <title>Deep-cultivation of Planctomycetes and their phenomic and genomic characterization uncovers novel biology.</title>
        <authorList>
            <person name="Wiegand S."/>
            <person name="Jogler M."/>
            <person name="Boedeker C."/>
            <person name="Pinto D."/>
            <person name="Vollmers J."/>
            <person name="Rivas-Marin E."/>
            <person name="Kohn T."/>
            <person name="Peeters S.H."/>
            <person name="Heuer A."/>
            <person name="Rast P."/>
            <person name="Oberbeckmann S."/>
            <person name="Bunk B."/>
            <person name="Jeske O."/>
            <person name="Meyerdierks A."/>
            <person name="Storesund J.E."/>
            <person name="Kallscheuer N."/>
            <person name="Luecker S."/>
            <person name="Lage O.M."/>
            <person name="Pohl T."/>
            <person name="Merkel B.J."/>
            <person name="Hornburger P."/>
            <person name="Mueller R.-W."/>
            <person name="Bruemmer F."/>
            <person name="Labrenz M."/>
            <person name="Spormann A.M."/>
            <person name="Op den Camp H."/>
            <person name="Overmann J."/>
            <person name="Amann R."/>
            <person name="Jetten M.S.M."/>
            <person name="Mascher T."/>
            <person name="Medema M.H."/>
            <person name="Devos D.P."/>
            <person name="Kaster A.-K."/>
            <person name="Ovreas L."/>
            <person name="Rohde M."/>
            <person name="Galperin M.Y."/>
            <person name="Jogler C."/>
        </authorList>
    </citation>
    <scope>NUCLEOTIDE SEQUENCE [LARGE SCALE GENOMIC DNA]</scope>
    <source>
        <strain evidence="3 4">OJF2</strain>
    </source>
</reference>
<feature type="domain" description="DUF1559" evidence="2">
    <location>
        <begin position="54"/>
        <end position="143"/>
    </location>
</feature>
<evidence type="ECO:0000313" key="4">
    <source>
        <dbReference type="Proteomes" id="UP000324233"/>
    </source>
</evidence>
<keyword evidence="1" id="KW-0812">Transmembrane</keyword>
<dbReference type="SUPFAM" id="SSF54523">
    <property type="entry name" value="Pili subunits"/>
    <property type="match status" value="1"/>
</dbReference>
<keyword evidence="1" id="KW-1133">Transmembrane helix</keyword>
<keyword evidence="1" id="KW-0472">Membrane</keyword>
<feature type="transmembrane region" description="Helical" evidence="1">
    <location>
        <begin position="26"/>
        <end position="48"/>
    </location>
</feature>
<dbReference type="RefSeq" id="WP_148590336.1">
    <property type="nucleotide sequence ID" value="NZ_CP042997.1"/>
</dbReference>
<dbReference type="NCBIfam" id="TIGR04294">
    <property type="entry name" value="pre_pil_HX9DG"/>
    <property type="match status" value="1"/>
</dbReference>
<evidence type="ECO:0000256" key="1">
    <source>
        <dbReference type="SAM" id="Phobius"/>
    </source>
</evidence>
<dbReference type="EMBL" id="CP042997">
    <property type="protein sequence ID" value="QEH31684.1"/>
    <property type="molecule type" value="Genomic_DNA"/>
</dbReference>
<dbReference type="OrthoDB" id="285651at2"/>
<dbReference type="AlphaFoldDB" id="A0A5B9VUC6"/>
<dbReference type="InterPro" id="IPR045584">
    <property type="entry name" value="Pilin-like"/>
</dbReference>
<proteinExistence type="predicted"/>
<dbReference type="InterPro" id="IPR011453">
    <property type="entry name" value="DUF1559"/>
</dbReference>